<dbReference type="InterPro" id="IPR053786">
    <property type="entry name" value="LEPRxLL_CS"/>
</dbReference>
<evidence type="ECO:0000313" key="2">
    <source>
        <dbReference type="EMBL" id="CUS37543.1"/>
    </source>
</evidence>
<evidence type="ECO:0000259" key="1">
    <source>
        <dbReference type="Pfam" id="PF07705"/>
    </source>
</evidence>
<dbReference type="STRING" id="1742972.COMA1_40108"/>
<dbReference type="InterPro" id="IPR030916">
    <property type="entry name" value="ELWxxDGT_rpt"/>
</dbReference>
<evidence type="ECO:0000313" key="3">
    <source>
        <dbReference type="Proteomes" id="UP000199032"/>
    </source>
</evidence>
<sequence length="927" mass="96346">MHDVMRGSTIRKWVAGLKRATRPAESSRPASEFMLEPLEPRLLLAADLTGLVTAHTLADPSVPTNVETATVQVKNQGTTAATVSTQVRVYASTDSTFSTSDVLLGTTTTAALSAGQSRSVLVNLTMPNTLAAGTYKLLSRVDATNVVAEGTTGEANNTGVGPSFTVAWQFGAVPGRAGNTVLTLRDADGTAVTFKLTGPGVGTVLKDGTNWDLRLTGTTTTSAVTITTSGGNGRVLLNDVHAFGPLASLTGATTDVNGALAIDGAITTLTIGDKLGGSLAAKSITTFTARNLTGANLYIGTMLGADGKLGGTSTNLDTYGLGRLQTFVLTGSMTNSTVRVSVNPVDGIFGNGNDRFVTGTPTGIGSIKIQGTLSADSRFITPTIPTTYLLAGQTRTTTGDVHFLTNLTNQPPVAVNDAFTVKKNGVLSEITTLVKDIRPGASGAFPRGGNELVNVNGILYFTANNGSNGWELWRSDGTATGTVLVKDIVAGSGSSNPEQLTNVNGKLFFTAETAATGRELWKSDGTAAGTVLVKDIKPGTGYGISFLLNDLLVNVNGTLFFTADNGVNGRELWKSNGTATGTVMVKDIWAGSLDSRIDELTAVNGTLFFVANDGVTGPNLWKSDATGTQRVGGFAPNSWIDVSNLEAVNSTLFFTADNGFSNHNKLWKTDGTTVGTIMVKEFTQEGISSAPSELTNVNGTLYFTAFTWANGLELWKSDGTTAGTALIKDITPGAGNTTFTDLTQIGSQLFFRSFVPGGNMQLWKSNGTAAGTLALGAVLPGLANGSPLITDVNGVAYFRSAANDLWKSDGTVAGTVQVMDSGPYMGSLTNVNGTLFFVDGWLGLDDNLELVKLTKSNVLTNDRDPEGKPLTAVRVSGPTNGTLTLNSNGTFTYRPNTGFVGTDSFTYRASDGTATSNLATVTITVTA</sequence>
<dbReference type="InterPro" id="IPR013783">
    <property type="entry name" value="Ig-like_fold"/>
</dbReference>
<protein>
    <recommendedName>
        <fullName evidence="1">CARDB domain-containing protein</fullName>
    </recommendedName>
</protein>
<feature type="domain" description="CARDB" evidence="1">
    <location>
        <begin position="57"/>
        <end position="158"/>
    </location>
</feature>
<dbReference type="Pfam" id="PF17963">
    <property type="entry name" value="Big_9"/>
    <property type="match status" value="1"/>
</dbReference>
<dbReference type="Proteomes" id="UP000199032">
    <property type="component" value="Unassembled WGS sequence"/>
</dbReference>
<proteinExistence type="predicted"/>
<dbReference type="RefSeq" id="WP_090750010.1">
    <property type="nucleotide sequence ID" value="NZ_CZQA01000010.1"/>
</dbReference>
<dbReference type="Gene3D" id="2.60.40.10">
    <property type="entry name" value="Immunoglobulins"/>
    <property type="match status" value="1"/>
</dbReference>
<dbReference type="AlphaFoldDB" id="A0A0S4LIW3"/>
<name>A0A0S4LIW3_9BACT</name>
<dbReference type="NCBIfam" id="NF012209">
    <property type="entry name" value="LEPR-8K"/>
    <property type="match status" value="1"/>
</dbReference>
<dbReference type="InterPro" id="IPR011635">
    <property type="entry name" value="CARDB"/>
</dbReference>
<dbReference type="Gene3D" id="2.60.40.2810">
    <property type="match status" value="1"/>
</dbReference>
<dbReference type="EMBL" id="CZQA01000010">
    <property type="protein sequence ID" value="CUS37543.1"/>
    <property type="molecule type" value="Genomic_DNA"/>
</dbReference>
<reference evidence="2 3" key="1">
    <citation type="submission" date="2015-10" db="EMBL/GenBank/DDBJ databases">
        <authorList>
            <person name="Gilbert D.G."/>
        </authorList>
    </citation>
    <scope>NUCLEOTIDE SEQUENCE [LARGE SCALE GENOMIC DNA]</scope>
    <source>
        <strain evidence="2">COMA1</strain>
    </source>
</reference>
<dbReference type="Pfam" id="PF07705">
    <property type="entry name" value="CARDB"/>
    <property type="match status" value="1"/>
</dbReference>
<dbReference type="NCBIfam" id="TIGR04534">
    <property type="entry name" value="ELWxxDGT_rpt"/>
    <property type="match status" value="3"/>
</dbReference>
<dbReference type="OrthoDB" id="461104at2"/>
<keyword evidence="3" id="KW-1185">Reference proteome</keyword>
<organism evidence="2 3">
    <name type="scientific">Candidatus Nitrospira nitrosa</name>
    <dbReference type="NCBI Taxonomy" id="1742972"/>
    <lineage>
        <taxon>Bacteria</taxon>
        <taxon>Pseudomonadati</taxon>
        <taxon>Nitrospirota</taxon>
        <taxon>Nitrospiria</taxon>
        <taxon>Nitrospirales</taxon>
        <taxon>Nitrospiraceae</taxon>
        <taxon>Nitrospira</taxon>
    </lineage>
</organism>
<gene>
    <name evidence="2" type="ORF">COMA1_40108</name>
</gene>
<accession>A0A0S4LIW3</accession>